<keyword evidence="3 8" id="KW-0808">Transferase</keyword>
<dbReference type="Pfam" id="PF00919">
    <property type="entry name" value="UPF0004"/>
    <property type="match status" value="1"/>
</dbReference>
<dbReference type="PANTHER" id="PTHR43837:SF1">
    <property type="entry name" value="RIBOSOMAL PROTEIN US12 METHYLTHIOTRANSFERASE RIMO"/>
    <property type="match status" value="1"/>
</dbReference>
<dbReference type="NCBIfam" id="TIGR00089">
    <property type="entry name" value="MiaB/RimO family radical SAM methylthiotransferase"/>
    <property type="match status" value="1"/>
</dbReference>
<dbReference type="InterPro" id="IPR007197">
    <property type="entry name" value="rSAM"/>
</dbReference>
<feature type="binding site" evidence="8">
    <location>
        <position position="163"/>
    </location>
    <ligand>
        <name>[4Fe-4S] cluster</name>
        <dbReference type="ChEBI" id="CHEBI:49883"/>
        <label>1</label>
    </ligand>
</feature>
<protein>
    <recommendedName>
        <fullName evidence="8">Ribosomal protein uS12 methylthiotransferase RimO</fullName>
        <shortName evidence="8">uS12 MTTase</shortName>
        <shortName evidence="8">uS12 methylthiotransferase</shortName>
        <ecNumber evidence="8">2.8.4.4</ecNumber>
    </recommendedName>
    <alternativeName>
        <fullName evidence="8">Ribosomal protein uS12 (aspartate-C(3))-methylthiotransferase</fullName>
    </alternativeName>
    <alternativeName>
        <fullName evidence="8">Ribosome maturation factor RimO</fullName>
    </alternativeName>
</protein>
<dbReference type="InterPro" id="IPR012340">
    <property type="entry name" value="NA-bd_OB-fold"/>
</dbReference>
<dbReference type="GO" id="GO:0005840">
    <property type="term" value="C:ribosome"/>
    <property type="evidence" value="ECO:0007669"/>
    <property type="project" value="UniProtKB-KW"/>
</dbReference>
<dbReference type="GO" id="GO:0051539">
    <property type="term" value="F:4 iron, 4 sulfur cluster binding"/>
    <property type="evidence" value="ECO:0007669"/>
    <property type="project" value="UniProtKB-UniRule"/>
</dbReference>
<dbReference type="SFLD" id="SFLDG01082">
    <property type="entry name" value="B12-binding_domain_containing"/>
    <property type="match status" value="1"/>
</dbReference>
<keyword evidence="6 8" id="KW-0408">Iron</keyword>
<dbReference type="GO" id="GO:0005829">
    <property type="term" value="C:cytosol"/>
    <property type="evidence" value="ECO:0007669"/>
    <property type="project" value="TreeGrafter"/>
</dbReference>
<dbReference type="SFLD" id="SFLDS00029">
    <property type="entry name" value="Radical_SAM"/>
    <property type="match status" value="1"/>
</dbReference>
<keyword evidence="4 8" id="KW-0949">S-adenosyl-L-methionine</keyword>
<dbReference type="PROSITE" id="PS51449">
    <property type="entry name" value="MTTASE_N"/>
    <property type="match status" value="1"/>
</dbReference>
<comment type="caution">
    <text evidence="12">The sequence shown here is derived from an EMBL/GenBank/DDBJ whole genome shotgun (WGS) entry which is preliminary data.</text>
</comment>
<dbReference type="InterPro" id="IPR013848">
    <property type="entry name" value="Methylthiotransferase_N"/>
</dbReference>
<dbReference type="AlphaFoldDB" id="A0A832A241"/>
<evidence type="ECO:0000256" key="8">
    <source>
        <dbReference type="HAMAP-Rule" id="MF_01865"/>
    </source>
</evidence>
<dbReference type="GO" id="GO:0103039">
    <property type="term" value="F:protein methylthiotransferase activity"/>
    <property type="evidence" value="ECO:0007669"/>
    <property type="project" value="UniProtKB-EC"/>
</dbReference>
<keyword evidence="1 8" id="KW-0004">4Fe-4S</keyword>
<name>A0A832A241_9BACT</name>
<proteinExistence type="inferred from homology"/>
<feature type="domain" description="MTTase N-terminal" evidence="10">
    <location>
        <begin position="84"/>
        <end position="200"/>
    </location>
</feature>
<dbReference type="GO" id="GO:0035599">
    <property type="term" value="F:aspartic acid methylthiotransferase activity"/>
    <property type="evidence" value="ECO:0007669"/>
    <property type="project" value="TreeGrafter"/>
</dbReference>
<dbReference type="InterPro" id="IPR002792">
    <property type="entry name" value="TRAM_dom"/>
</dbReference>
<evidence type="ECO:0000259" key="9">
    <source>
        <dbReference type="PROSITE" id="PS50926"/>
    </source>
</evidence>
<dbReference type="InterPro" id="IPR005840">
    <property type="entry name" value="Ribosomal_uS12_MeSTrfase_RimO"/>
</dbReference>
<feature type="binding site" evidence="8">
    <location>
        <position position="245"/>
    </location>
    <ligand>
        <name>[4Fe-4S] cluster</name>
        <dbReference type="ChEBI" id="CHEBI:49883"/>
        <label>2</label>
        <note>4Fe-4S-S-AdoMet</note>
    </ligand>
</feature>
<feature type="binding site" evidence="8">
    <location>
        <position position="242"/>
    </location>
    <ligand>
        <name>[4Fe-4S] cluster</name>
        <dbReference type="ChEBI" id="CHEBI:49883"/>
        <label>2</label>
        <note>4Fe-4S-S-AdoMet</note>
    </ligand>
</feature>
<dbReference type="Pfam" id="PF18693">
    <property type="entry name" value="TRAM_2"/>
    <property type="match status" value="1"/>
</dbReference>
<dbReference type="InterPro" id="IPR038135">
    <property type="entry name" value="Methylthiotransferase_N_sf"/>
</dbReference>
<gene>
    <name evidence="8 12" type="primary">rimO</name>
    <name evidence="12" type="ORF">ENS06_03030</name>
</gene>
<dbReference type="InterPro" id="IPR020612">
    <property type="entry name" value="Methylthiotransferase_CS"/>
</dbReference>
<comment type="subcellular location">
    <subcellularLocation>
        <location evidence="8">Cytoplasm</location>
    </subcellularLocation>
</comment>
<keyword evidence="2 8" id="KW-0963">Cytoplasm</keyword>
<comment type="similarity">
    <text evidence="8">Belongs to the methylthiotransferase family. RimO subfamily.</text>
</comment>
<keyword evidence="12" id="KW-0689">Ribosomal protein</keyword>
<dbReference type="InterPro" id="IPR006638">
    <property type="entry name" value="Elp3/MiaA/NifB-like_rSAM"/>
</dbReference>
<organism evidence="12">
    <name type="scientific">Desulfacinum infernum</name>
    <dbReference type="NCBI Taxonomy" id="35837"/>
    <lineage>
        <taxon>Bacteria</taxon>
        <taxon>Pseudomonadati</taxon>
        <taxon>Thermodesulfobacteriota</taxon>
        <taxon>Syntrophobacteria</taxon>
        <taxon>Syntrophobacterales</taxon>
        <taxon>Syntrophobacteraceae</taxon>
        <taxon>Desulfacinum</taxon>
    </lineage>
</organism>
<dbReference type="PROSITE" id="PS01278">
    <property type="entry name" value="MTTASE_RADICAL"/>
    <property type="match status" value="1"/>
</dbReference>
<dbReference type="SUPFAM" id="SSF102114">
    <property type="entry name" value="Radical SAM enzymes"/>
    <property type="match status" value="1"/>
</dbReference>
<evidence type="ECO:0000256" key="7">
    <source>
        <dbReference type="ARBA" id="ARBA00023014"/>
    </source>
</evidence>
<reference evidence="12" key="1">
    <citation type="journal article" date="2020" name="mSystems">
        <title>Genome- and Community-Level Interaction Insights into Carbon Utilization and Element Cycling Functions of Hydrothermarchaeota in Hydrothermal Sediment.</title>
        <authorList>
            <person name="Zhou Z."/>
            <person name="Liu Y."/>
            <person name="Xu W."/>
            <person name="Pan J."/>
            <person name="Luo Z.H."/>
            <person name="Li M."/>
        </authorList>
    </citation>
    <scope>NUCLEOTIDE SEQUENCE [LARGE SCALE GENOMIC DNA]</scope>
    <source>
        <strain evidence="12">SpSt-456</strain>
    </source>
</reference>
<dbReference type="FunFam" id="3.80.30.20:FF:000001">
    <property type="entry name" value="tRNA-2-methylthio-N(6)-dimethylallyladenosine synthase 2"/>
    <property type="match status" value="1"/>
</dbReference>
<evidence type="ECO:0000259" key="11">
    <source>
        <dbReference type="PROSITE" id="PS51918"/>
    </source>
</evidence>
<feature type="domain" description="Radical SAM core" evidence="11">
    <location>
        <begin position="224"/>
        <end position="454"/>
    </location>
</feature>
<feature type="binding site" evidence="8">
    <location>
        <position position="129"/>
    </location>
    <ligand>
        <name>[4Fe-4S] cluster</name>
        <dbReference type="ChEBI" id="CHEBI:49883"/>
        <label>1</label>
    </ligand>
</feature>
<feature type="domain" description="TRAM" evidence="9">
    <location>
        <begin position="457"/>
        <end position="525"/>
    </location>
</feature>
<dbReference type="HAMAP" id="MF_01865">
    <property type="entry name" value="MTTase_RimO"/>
    <property type="match status" value="1"/>
</dbReference>
<sequence>MRPYSRISPPSRIRGIPCVFPPSRRILSFARSDGFFLLRTKTFFHSPWPGHFLYTGPLSGTIFDHDKRSPWAVQRMESMKERAKSAAVVSLGCAKNLVDSEVLAHQVGLLGYELTDDASQAGLVVVNTCGFLESAVEEAVERILELARFKEEGSCVHLVVVGCMVQRYGRQLVSLLPEVDLFLGTSQYDRFAALFQEFVDKGSSKIHLCRPTYLYHGGISRLPSTPAHWTYVKIAEGCSNRCSFCLIPTLRGPYRSRTVEDVVAEVRRLVEAGVVEVNLIAQDTTAFGRDRNDPNALCRLLEALEDLQSLRWVRLLYAYPYGVTDALLKTMASSAKVVPYLDIPFQHCVPRILEAMHRRGRSLHPHEVIDRIRRHLPNVVLRTSLMVGFPGETEEDFRALCRFVEDVRFDHMGVFAFSPEKGCRAARYPDAVPDEVKAARRAALMDLQRRISRSHLQRLVGQHLPVLVEGPHPETEFLAVGRLPGQAPEVDGCALIVEGNARIGEIVQGEILKAHDYDVEVRLRMERF</sequence>
<dbReference type="GO" id="GO:0046872">
    <property type="term" value="F:metal ion binding"/>
    <property type="evidence" value="ECO:0007669"/>
    <property type="project" value="UniProtKB-KW"/>
</dbReference>
<keyword evidence="5 8" id="KW-0479">Metal-binding</keyword>
<dbReference type="NCBIfam" id="TIGR01125">
    <property type="entry name" value="30S ribosomal protein S12 methylthiotransferase RimO"/>
    <property type="match status" value="1"/>
</dbReference>
<keyword evidence="12" id="KW-0687">Ribonucleoprotein</keyword>
<comment type="catalytic activity">
    <reaction evidence="8">
        <text>L-aspartate(89)-[ribosomal protein uS12]-hydrogen + (sulfur carrier)-SH + AH2 + 2 S-adenosyl-L-methionine = 3-methylsulfanyl-L-aspartate(89)-[ribosomal protein uS12]-hydrogen + (sulfur carrier)-H + 5'-deoxyadenosine + L-methionine + A + S-adenosyl-L-homocysteine + 2 H(+)</text>
        <dbReference type="Rhea" id="RHEA:37087"/>
        <dbReference type="Rhea" id="RHEA-COMP:10460"/>
        <dbReference type="Rhea" id="RHEA-COMP:10461"/>
        <dbReference type="Rhea" id="RHEA-COMP:14737"/>
        <dbReference type="Rhea" id="RHEA-COMP:14739"/>
        <dbReference type="ChEBI" id="CHEBI:13193"/>
        <dbReference type="ChEBI" id="CHEBI:15378"/>
        <dbReference type="ChEBI" id="CHEBI:17319"/>
        <dbReference type="ChEBI" id="CHEBI:17499"/>
        <dbReference type="ChEBI" id="CHEBI:29917"/>
        <dbReference type="ChEBI" id="CHEBI:29961"/>
        <dbReference type="ChEBI" id="CHEBI:57844"/>
        <dbReference type="ChEBI" id="CHEBI:57856"/>
        <dbReference type="ChEBI" id="CHEBI:59789"/>
        <dbReference type="ChEBI" id="CHEBI:64428"/>
        <dbReference type="ChEBI" id="CHEBI:73599"/>
        <dbReference type="EC" id="2.8.4.4"/>
    </reaction>
</comment>
<dbReference type="PROSITE" id="PS50926">
    <property type="entry name" value="TRAM"/>
    <property type="match status" value="1"/>
</dbReference>
<dbReference type="SFLD" id="SFLDG01061">
    <property type="entry name" value="methylthiotransferase"/>
    <property type="match status" value="1"/>
</dbReference>
<evidence type="ECO:0000256" key="4">
    <source>
        <dbReference type="ARBA" id="ARBA00022691"/>
    </source>
</evidence>
<dbReference type="CDD" id="cd01335">
    <property type="entry name" value="Radical_SAM"/>
    <property type="match status" value="1"/>
</dbReference>
<comment type="cofactor">
    <cofactor evidence="8">
        <name>[4Fe-4S] cluster</name>
        <dbReference type="ChEBI" id="CHEBI:49883"/>
    </cofactor>
    <text evidence="8">Binds 2 [4Fe-4S] clusters. One cluster is coordinated with 3 cysteines and an exchangeable S-adenosyl-L-methionine.</text>
</comment>
<dbReference type="InterPro" id="IPR058240">
    <property type="entry name" value="rSAM_sf"/>
</dbReference>
<keyword evidence="7 8" id="KW-0411">Iron-sulfur</keyword>
<dbReference type="InterPro" id="IPR023404">
    <property type="entry name" value="rSAM_horseshoe"/>
</dbReference>
<evidence type="ECO:0000256" key="5">
    <source>
        <dbReference type="ARBA" id="ARBA00022723"/>
    </source>
</evidence>
<dbReference type="PROSITE" id="PS51918">
    <property type="entry name" value="RADICAL_SAM"/>
    <property type="match status" value="1"/>
</dbReference>
<dbReference type="SMART" id="SM00729">
    <property type="entry name" value="Elp3"/>
    <property type="match status" value="1"/>
</dbReference>
<dbReference type="SFLD" id="SFLDF00274">
    <property type="entry name" value="ribosomal_protein_S12_methylth"/>
    <property type="match status" value="1"/>
</dbReference>
<dbReference type="PANTHER" id="PTHR43837">
    <property type="entry name" value="RIBOSOMAL PROTEIN S12 METHYLTHIOTRANSFERASE RIMO"/>
    <property type="match status" value="1"/>
</dbReference>
<dbReference type="EMBL" id="DSTK01000011">
    <property type="protein sequence ID" value="HFK96282.1"/>
    <property type="molecule type" value="Genomic_DNA"/>
</dbReference>
<comment type="function">
    <text evidence="8">Catalyzes the methylthiolation of an aspartic acid residue of ribosomal protein uS12.</text>
</comment>
<dbReference type="Pfam" id="PF04055">
    <property type="entry name" value="Radical_SAM"/>
    <property type="match status" value="1"/>
</dbReference>
<accession>A0A832A241</accession>
<feature type="binding site" evidence="8">
    <location>
        <position position="238"/>
    </location>
    <ligand>
        <name>[4Fe-4S] cluster</name>
        <dbReference type="ChEBI" id="CHEBI:49883"/>
        <label>2</label>
        <note>4Fe-4S-S-AdoMet</note>
    </ligand>
</feature>
<dbReference type="EC" id="2.8.4.4" evidence="8"/>
<dbReference type="InterPro" id="IPR005839">
    <property type="entry name" value="Methylthiotransferase"/>
</dbReference>
<feature type="binding site" evidence="8">
    <location>
        <position position="93"/>
    </location>
    <ligand>
        <name>[4Fe-4S] cluster</name>
        <dbReference type="ChEBI" id="CHEBI:49883"/>
        <label>1</label>
    </ligand>
</feature>
<dbReference type="Gene3D" id="3.40.50.12160">
    <property type="entry name" value="Methylthiotransferase, N-terminal domain"/>
    <property type="match status" value="1"/>
</dbReference>
<evidence type="ECO:0000256" key="1">
    <source>
        <dbReference type="ARBA" id="ARBA00022485"/>
    </source>
</evidence>
<dbReference type="Gene3D" id="3.80.30.20">
    <property type="entry name" value="tm_1862 like domain"/>
    <property type="match status" value="1"/>
</dbReference>
<dbReference type="Gene3D" id="2.40.50.140">
    <property type="entry name" value="Nucleic acid-binding proteins"/>
    <property type="match status" value="1"/>
</dbReference>
<evidence type="ECO:0000259" key="10">
    <source>
        <dbReference type="PROSITE" id="PS51449"/>
    </source>
</evidence>
<evidence type="ECO:0000256" key="2">
    <source>
        <dbReference type="ARBA" id="ARBA00022490"/>
    </source>
</evidence>
<evidence type="ECO:0000256" key="3">
    <source>
        <dbReference type="ARBA" id="ARBA00022679"/>
    </source>
</evidence>
<evidence type="ECO:0000256" key="6">
    <source>
        <dbReference type="ARBA" id="ARBA00023004"/>
    </source>
</evidence>
<evidence type="ECO:0000313" key="12">
    <source>
        <dbReference type="EMBL" id="HFK96282.1"/>
    </source>
</evidence>
<dbReference type="GO" id="GO:0006400">
    <property type="term" value="P:tRNA modification"/>
    <property type="evidence" value="ECO:0007669"/>
    <property type="project" value="InterPro"/>
</dbReference>